<reference evidence="13 14" key="1">
    <citation type="submission" date="2017-12" db="EMBL/GenBank/DDBJ databases">
        <title>Hemimetabolous genomes reveal molecular basis of termite eusociality.</title>
        <authorList>
            <person name="Harrison M.C."/>
            <person name="Jongepier E."/>
            <person name="Robertson H.M."/>
            <person name="Arning N."/>
            <person name="Bitard-Feildel T."/>
            <person name="Chao H."/>
            <person name="Childers C.P."/>
            <person name="Dinh H."/>
            <person name="Doddapaneni H."/>
            <person name="Dugan S."/>
            <person name="Gowin J."/>
            <person name="Greiner C."/>
            <person name="Han Y."/>
            <person name="Hu H."/>
            <person name="Hughes D.S.T."/>
            <person name="Huylmans A.-K."/>
            <person name="Kemena C."/>
            <person name="Kremer L.P.M."/>
            <person name="Lee S.L."/>
            <person name="Lopez-Ezquerra A."/>
            <person name="Mallet L."/>
            <person name="Monroy-Kuhn J.M."/>
            <person name="Moser A."/>
            <person name="Murali S.C."/>
            <person name="Muzny D.M."/>
            <person name="Otani S."/>
            <person name="Piulachs M.-D."/>
            <person name="Poelchau M."/>
            <person name="Qu J."/>
            <person name="Schaub F."/>
            <person name="Wada-Katsumata A."/>
            <person name="Worley K.C."/>
            <person name="Xie Q."/>
            <person name="Ylla G."/>
            <person name="Poulsen M."/>
            <person name="Gibbs R.A."/>
            <person name="Schal C."/>
            <person name="Richards S."/>
            <person name="Belles X."/>
            <person name="Korb J."/>
            <person name="Bornberg-Bauer E."/>
        </authorList>
    </citation>
    <scope>NUCLEOTIDE SEQUENCE [LARGE SCALE GENOMIC DNA]</scope>
    <source>
        <tissue evidence="13">Whole body</tissue>
    </source>
</reference>
<evidence type="ECO:0000259" key="12">
    <source>
        <dbReference type="PROSITE" id="PS50006"/>
    </source>
</evidence>
<evidence type="ECO:0000256" key="4">
    <source>
        <dbReference type="ARBA" id="ARBA00022454"/>
    </source>
</evidence>
<feature type="compositionally biased region" description="Basic residues" evidence="11">
    <location>
        <begin position="698"/>
        <end position="707"/>
    </location>
</feature>
<feature type="region of interest" description="Disordered" evidence="11">
    <location>
        <begin position="513"/>
        <end position="532"/>
    </location>
</feature>
<evidence type="ECO:0000256" key="3">
    <source>
        <dbReference type="ARBA" id="ARBA00020013"/>
    </source>
</evidence>
<dbReference type="FunFam" id="2.60.200.20:FF:000017">
    <property type="entry name" value="Nibrin"/>
    <property type="match status" value="1"/>
</dbReference>
<dbReference type="SUPFAM" id="SSF52113">
    <property type="entry name" value="BRCT domain"/>
    <property type="match status" value="1"/>
</dbReference>
<evidence type="ECO:0000256" key="7">
    <source>
        <dbReference type="ARBA" id="ARBA00023242"/>
    </source>
</evidence>
<dbReference type="Gene3D" id="2.60.200.20">
    <property type="match status" value="1"/>
</dbReference>
<accession>A0A2J7PMF1</accession>
<evidence type="ECO:0000313" key="13">
    <source>
        <dbReference type="EMBL" id="PNF17489.1"/>
    </source>
</evidence>
<keyword evidence="9" id="KW-0131">Cell cycle</keyword>
<dbReference type="STRING" id="105785.A0A2J7PMF1"/>
<evidence type="ECO:0000256" key="5">
    <source>
        <dbReference type="ARBA" id="ARBA00022763"/>
    </source>
</evidence>
<dbReference type="FunFam" id="3.40.50.10980:FF:000001">
    <property type="entry name" value="Nibrin"/>
    <property type="match status" value="1"/>
</dbReference>
<dbReference type="Pfam" id="PF16508">
    <property type="entry name" value="NIBRIN_BRCT_II"/>
    <property type="match status" value="1"/>
</dbReference>
<organism evidence="13 14">
    <name type="scientific">Cryptotermes secundus</name>
    <dbReference type="NCBI Taxonomy" id="105785"/>
    <lineage>
        <taxon>Eukaryota</taxon>
        <taxon>Metazoa</taxon>
        <taxon>Ecdysozoa</taxon>
        <taxon>Arthropoda</taxon>
        <taxon>Hexapoda</taxon>
        <taxon>Insecta</taxon>
        <taxon>Pterygota</taxon>
        <taxon>Neoptera</taxon>
        <taxon>Polyneoptera</taxon>
        <taxon>Dictyoptera</taxon>
        <taxon>Blattodea</taxon>
        <taxon>Blattoidea</taxon>
        <taxon>Termitoidae</taxon>
        <taxon>Kalotermitidae</taxon>
        <taxon>Cryptotermitinae</taxon>
        <taxon>Cryptotermes</taxon>
    </lineage>
</organism>
<evidence type="ECO:0000256" key="1">
    <source>
        <dbReference type="ARBA" id="ARBA00004286"/>
    </source>
</evidence>
<comment type="caution">
    <text evidence="13">The sequence shown here is derived from an EMBL/GenBank/DDBJ whole genome shotgun (WGS) entry which is preliminary data.</text>
</comment>
<dbReference type="InterPro" id="IPR036420">
    <property type="entry name" value="BRCT_dom_sf"/>
</dbReference>
<dbReference type="Gene3D" id="3.40.50.10190">
    <property type="entry name" value="BRCT domain"/>
    <property type="match status" value="1"/>
</dbReference>
<dbReference type="AlphaFoldDB" id="A0A2J7PMF1"/>
<keyword evidence="6" id="KW-0234">DNA repair</keyword>
<evidence type="ECO:0000256" key="11">
    <source>
        <dbReference type="SAM" id="MobiDB-lite"/>
    </source>
</evidence>
<evidence type="ECO:0000313" key="14">
    <source>
        <dbReference type="Proteomes" id="UP000235965"/>
    </source>
</evidence>
<dbReference type="Pfam" id="PF00533">
    <property type="entry name" value="BRCT"/>
    <property type="match status" value="1"/>
</dbReference>
<dbReference type="PROSITE" id="PS50006">
    <property type="entry name" value="FHA_DOMAIN"/>
    <property type="match status" value="1"/>
</dbReference>
<dbReference type="InterPro" id="IPR032429">
    <property type="entry name" value="Nibrin_BRCT2"/>
</dbReference>
<keyword evidence="14" id="KW-1185">Reference proteome</keyword>
<dbReference type="Proteomes" id="UP000235965">
    <property type="component" value="Unassembled WGS sequence"/>
</dbReference>
<dbReference type="InterPro" id="IPR001357">
    <property type="entry name" value="BRCT_dom"/>
</dbReference>
<evidence type="ECO:0000256" key="10">
    <source>
        <dbReference type="ARBA" id="ARBA00044757"/>
    </source>
</evidence>
<keyword evidence="5" id="KW-0227">DNA damage</keyword>
<feature type="domain" description="FHA" evidence="12">
    <location>
        <begin position="14"/>
        <end position="76"/>
    </location>
</feature>
<feature type="compositionally biased region" description="Basic and acidic residues" evidence="11">
    <location>
        <begin position="671"/>
        <end position="682"/>
    </location>
</feature>
<protein>
    <recommendedName>
        <fullName evidence="3">Nibrin</fullName>
    </recommendedName>
</protein>
<proteinExistence type="inferred from homology"/>
<dbReference type="PANTHER" id="PTHR12162:SF0">
    <property type="entry name" value="NIBRIN"/>
    <property type="match status" value="1"/>
</dbReference>
<dbReference type="GO" id="GO:0030870">
    <property type="term" value="C:Mre11 complex"/>
    <property type="evidence" value="ECO:0007669"/>
    <property type="project" value="InterPro"/>
</dbReference>
<dbReference type="InterPro" id="IPR040227">
    <property type="entry name" value="Nibrin-rel"/>
</dbReference>
<dbReference type="GO" id="GO:0005694">
    <property type="term" value="C:chromosome"/>
    <property type="evidence" value="ECO:0007669"/>
    <property type="project" value="UniProtKB-SubCell"/>
</dbReference>
<dbReference type="GO" id="GO:0000724">
    <property type="term" value="P:double-strand break repair via homologous recombination"/>
    <property type="evidence" value="ECO:0007669"/>
    <property type="project" value="TreeGrafter"/>
</dbReference>
<dbReference type="GO" id="GO:0016605">
    <property type="term" value="C:PML body"/>
    <property type="evidence" value="ECO:0007669"/>
    <property type="project" value="UniProtKB-SubCell"/>
</dbReference>
<evidence type="ECO:0000256" key="9">
    <source>
        <dbReference type="ARBA" id="ARBA00023306"/>
    </source>
</evidence>
<evidence type="ECO:0000256" key="6">
    <source>
        <dbReference type="ARBA" id="ARBA00023204"/>
    </source>
</evidence>
<dbReference type="GO" id="GO:0003684">
    <property type="term" value="F:damaged DNA binding"/>
    <property type="evidence" value="ECO:0007669"/>
    <property type="project" value="TreeGrafter"/>
</dbReference>
<dbReference type="CDD" id="cd22667">
    <property type="entry name" value="FHA_NBN"/>
    <property type="match status" value="1"/>
</dbReference>
<dbReference type="InParanoid" id="A0A2J7PMF1"/>
<sequence length="707" mass="79437">MWVLRSSRGALYYLLVGKSHLVSRRDGDLTLADDQSISRRHAVITVEHSIKDLGNPSKLPVVSLTDTSSKYGTFINDGIEASSRLAKDCTEILSNGDRIRFGVQWNEWRLEYIPLVITASTLTPDEKKNLKQQIMMLGGHIVSSWQDMVTHVTMCNLTLTVKVVCALANGKPIVTPKYWADYITSLSTKQPVPDCRNYIPALAETTLNMNEVSFDVNENRKKLFAGKHFVFVCTQQYNAYSCMVTAAGGKADILEQNGMTYADLVQPNTIVMQYAFNKPSQETQVPQSFQEVTKYLKSRGKRVIPESEIGLAILHCSVDRHCNPDYRVASVLIPKGTRNISHPEVVLALDTQDSESESIKRIREAAKDTVIPESGTVLKLSGSVVTSTPKHVMNDRESMESKTVNVRIPGRTVEKERLPVHDKTDASYVSQKRFRSLEDDGFLRKKAAATAIEQSHVIIKLEPDAKNGSDDEDLFEFPSDKKARLAACEPANEDEDIFAFADDVKPKPLQLHAQKDQPVESSELPKKRKLQNGDTTFELNSFSKRRVLEKDVCHQQITESYKDEPMEHSVSPSGFLTVVQDTKENAALDKSIMNLPDGLKTMTVVEVEDLVSRNIAVIGPHAVEPRYVGTNFKKFRKVQAVNHWPVVRSEDLIPFEVDTKTLCKWLNETHNGTEMKNNGDKMEDNDDDWAFLGPSQTNKKKTQARHK</sequence>
<dbReference type="SUPFAM" id="SSF49879">
    <property type="entry name" value="SMAD/FHA domain"/>
    <property type="match status" value="1"/>
</dbReference>
<keyword evidence="4" id="KW-0158">Chromosome</keyword>
<dbReference type="Gene3D" id="3.40.50.10980">
    <property type="entry name" value="Nibrin, BRCT2 domain"/>
    <property type="match status" value="1"/>
</dbReference>
<dbReference type="InterPro" id="IPR043014">
    <property type="entry name" value="Nibrin_BRCT2_sf"/>
</dbReference>
<dbReference type="CDD" id="cd17741">
    <property type="entry name" value="BRCT_nibrin"/>
    <property type="match status" value="1"/>
</dbReference>
<dbReference type="EMBL" id="NEVH01024034">
    <property type="protein sequence ID" value="PNF17489.1"/>
    <property type="molecule type" value="Genomic_DNA"/>
</dbReference>
<dbReference type="GO" id="GO:0051321">
    <property type="term" value="P:meiotic cell cycle"/>
    <property type="evidence" value="ECO:0007669"/>
    <property type="project" value="UniProtKB-KW"/>
</dbReference>
<keyword evidence="8" id="KW-0469">Meiosis</keyword>
<dbReference type="GO" id="GO:0007095">
    <property type="term" value="P:mitotic G2 DNA damage checkpoint signaling"/>
    <property type="evidence" value="ECO:0007669"/>
    <property type="project" value="InterPro"/>
</dbReference>
<feature type="region of interest" description="Disordered" evidence="11">
    <location>
        <begin position="670"/>
        <end position="707"/>
    </location>
</feature>
<keyword evidence="7" id="KW-0539">Nucleus</keyword>
<comment type="similarity">
    <text evidence="10">Belongs to the Nibrin family.</text>
</comment>
<dbReference type="InterPro" id="IPR000253">
    <property type="entry name" value="FHA_dom"/>
</dbReference>
<dbReference type="InterPro" id="IPR008984">
    <property type="entry name" value="SMAD_FHA_dom_sf"/>
</dbReference>
<name>A0A2J7PMF1_9NEOP</name>
<dbReference type="OrthoDB" id="552194at2759"/>
<evidence type="ECO:0000256" key="2">
    <source>
        <dbReference type="ARBA" id="ARBA00004322"/>
    </source>
</evidence>
<dbReference type="Pfam" id="PF00498">
    <property type="entry name" value="FHA"/>
    <property type="match status" value="1"/>
</dbReference>
<gene>
    <name evidence="13" type="ORF">B7P43_G17632</name>
</gene>
<comment type="subcellular location">
    <subcellularLocation>
        <location evidence="1">Chromosome</location>
    </subcellularLocation>
    <subcellularLocation>
        <location evidence="2">Nucleus</location>
        <location evidence="2">PML body</location>
    </subcellularLocation>
</comment>
<evidence type="ECO:0000256" key="8">
    <source>
        <dbReference type="ARBA" id="ARBA00023254"/>
    </source>
</evidence>
<dbReference type="PANTHER" id="PTHR12162">
    <property type="entry name" value="NIBRIN-RELATED"/>
    <property type="match status" value="1"/>
</dbReference>